<keyword evidence="1 3" id="KW-0853">WD repeat</keyword>
<dbReference type="AlphaFoldDB" id="A0A2R6NDZ4"/>
<dbReference type="PANTHER" id="PTHR19856">
    <property type="entry name" value="WD-REPEATCONTAINING PROTEIN WDR1"/>
    <property type="match status" value="1"/>
</dbReference>
<dbReference type="PANTHER" id="PTHR19856:SF0">
    <property type="entry name" value="WD REPEAT-CONTAINING PROTEIN 1"/>
    <property type="match status" value="1"/>
</dbReference>
<dbReference type="InterPro" id="IPR019775">
    <property type="entry name" value="WD40_repeat_CS"/>
</dbReference>
<dbReference type="Gene3D" id="2.130.10.10">
    <property type="entry name" value="YVTN repeat-like/Quinoprotein amine dehydrogenase"/>
    <property type="match status" value="4"/>
</dbReference>
<evidence type="ECO:0000313" key="4">
    <source>
        <dbReference type="EMBL" id="PSR70597.1"/>
    </source>
</evidence>
<dbReference type="InterPro" id="IPR015943">
    <property type="entry name" value="WD40/YVTN_repeat-like_dom_sf"/>
</dbReference>
<dbReference type="Pfam" id="PF00400">
    <property type="entry name" value="WD40"/>
    <property type="match status" value="3"/>
</dbReference>
<dbReference type="Proteomes" id="UP000186601">
    <property type="component" value="Unassembled WGS sequence"/>
</dbReference>
<protein>
    <submittedName>
        <fullName evidence="4">Uncharacterized protein</fullName>
    </submittedName>
</protein>
<organism evidence="4 5">
    <name type="scientific">Hermanssonia centrifuga</name>
    <dbReference type="NCBI Taxonomy" id="98765"/>
    <lineage>
        <taxon>Eukaryota</taxon>
        <taxon>Fungi</taxon>
        <taxon>Dikarya</taxon>
        <taxon>Basidiomycota</taxon>
        <taxon>Agaricomycotina</taxon>
        <taxon>Agaricomycetes</taxon>
        <taxon>Polyporales</taxon>
        <taxon>Meruliaceae</taxon>
        <taxon>Hermanssonia</taxon>
    </lineage>
</organism>
<feature type="repeat" description="WD" evidence="3">
    <location>
        <begin position="265"/>
        <end position="298"/>
    </location>
</feature>
<evidence type="ECO:0000256" key="2">
    <source>
        <dbReference type="ARBA" id="ARBA00022737"/>
    </source>
</evidence>
<dbReference type="SMART" id="SM00320">
    <property type="entry name" value="WD40"/>
    <property type="match status" value="4"/>
</dbReference>
<dbReference type="STRING" id="98765.A0A2R6NDZ4"/>
<dbReference type="EMBL" id="MLYV02001347">
    <property type="protein sequence ID" value="PSR70597.1"/>
    <property type="molecule type" value="Genomic_DNA"/>
</dbReference>
<evidence type="ECO:0000256" key="1">
    <source>
        <dbReference type="ARBA" id="ARBA00022574"/>
    </source>
</evidence>
<feature type="repeat" description="WD" evidence="3">
    <location>
        <begin position="17"/>
        <end position="58"/>
    </location>
</feature>
<name>A0A2R6NDZ4_9APHY</name>
<dbReference type="PROSITE" id="PS50294">
    <property type="entry name" value="WD_REPEATS_REGION"/>
    <property type="match status" value="1"/>
</dbReference>
<dbReference type="OrthoDB" id="2306at2759"/>
<proteinExistence type="predicted"/>
<keyword evidence="5" id="KW-1185">Reference proteome</keyword>
<dbReference type="PROSITE" id="PS50082">
    <property type="entry name" value="WD_REPEATS_2"/>
    <property type="match status" value="2"/>
</dbReference>
<gene>
    <name evidence="4" type="ORF">PHLCEN_2v13535</name>
</gene>
<sequence>MDTGSSSGEIIGHSKTIKTHTKYVQDVKYAPSGDHFASVGSDAKVFLYDGKTGDTLGDVESKKAVTTWTLGSGVNNQQVGNVWTEGDDIVSLSMSGDLNIFDKRTGDKPARVLQGPSKPITAAVQASSSGTFIEGVADGRVLAHSGSEYSYLDGPGHTNLVSGIAVASDGKVFSAGYDDTVREITPDVSGFIIPPHSQSSFSTASQPKSLAVAGDSTVFVTEVNAVEAIRSNQKVYDFQPKFTPSAVAASGSVVAVGGEMVNSRWSNHSGRVLSLAWSADGKHCASGSLDTHVYVWSIAKPMKNIAIKNAAAGSVNAVFWLGETKLGSAGADGCVRTWDITFHA</sequence>
<dbReference type="PROSITE" id="PS00678">
    <property type="entry name" value="WD_REPEATS_1"/>
    <property type="match status" value="1"/>
</dbReference>
<dbReference type="InterPro" id="IPR036322">
    <property type="entry name" value="WD40_repeat_dom_sf"/>
</dbReference>
<dbReference type="SUPFAM" id="SSF50978">
    <property type="entry name" value="WD40 repeat-like"/>
    <property type="match status" value="1"/>
</dbReference>
<dbReference type="GO" id="GO:0030864">
    <property type="term" value="C:cortical actin cytoskeleton"/>
    <property type="evidence" value="ECO:0007669"/>
    <property type="project" value="TreeGrafter"/>
</dbReference>
<evidence type="ECO:0000313" key="5">
    <source>
        <dbReference type="Proteomes" id="UP000186601"/>
    </source>
</evidence>
<dbReference type="InterPro" id="IPR001680">
    <property type="entry name" value="WD40_rpt"/>
</dbReference>
<evidence type="ECO:0000256" key="3">
    <source>
        <dbReference type="PROSITE-ProRule" id="PRU00221"/>
    </source>
</evidence>
<dbReference type="GO" id="GO:0030042">
    <property type="term" value="P:actin filament depolymerization"/>
    <property type="evidence" value="ECO:0007669"/>
    <property type="project" value="TreeGrafter"/>
</dbReference>
<dbReference type="GO" id="GO:0051015">
    <property type="term" value="F:actin filament binding"/>
    <property type="evidence" value="ECO:0007669"/>
    <property type="project" value="TreeGrafter"/>
</dbReference>
<accession>A0A2R6NDZ4</accession>
<reference evidence="4 5" key="1">
    <citation type="submission" date="2018-02" db="EMBL/GenBank/DDBJ databases">
        <title>Genome sequence of the basidiomycete white-rot fungus Phlebia centrifuga.</title>
        <authorList>
            <person name="Granchi Z."/>
            <person name="Peng M."/>
            <person name="de Vries R.P."/>
            <person name="Hilden K."/>
            <person name="Makela M.R."/>
            <person name="Grigoriev I."/>
            <person name="Riley R."/>
        </authorList>
    </citation>
    <scope>NUCLEOTIDE SEQUENCE [LARGE SCALE GENOMIC DNA]</scope>
    <source>
        <strain evidence="4 5">FBCC195</strain>
    </source>
</reference>
<keyword evidence="2" id="KW-0677">Repeat</keyword>
<comment type="caution">
    <text evidence="4">The sequence shown here is derived from an EMBL/GenBank/DDBJ whole genome shotgun (WGS) entry which is preliminary data.</text>
</comment>